<dbReference type="InterPro" id="IPR008949">
    <property type="entry name" value="Isoprenoid_synthase_dom_sf"/>
</dbReference>
<sequence length="295" mass="31347">MSRPPRRWSRALDAAGITEAGLRDDYTRQRALVIGYKPAAALAVQLLLPRGLVPHALAATAYMHRSDNILEGDGDETLPWPDWERRTRDALASPGAAGDATLRALGRTVRAHPALAGHLDTYLPTATTDRDTTGFATEDDYQRYLDAYSLPAFMLVAGVLGADRAACRTFIDAGQRLDFVNDLSEDLPRGRLGIPADALAAHGVTRADLERRRDTPAVRALLAAQLDRAAAAMAAARGPLLATTPPAGRRLVRMLLALDRLTLAAARRGGASLLSAPASPSKPRVLAALAACAIA</sequence>
<protein>
    <recommendedName>
        <fullName evidence="3">Phytoene/squalene synthetase</fullName>
    </recommendedName>
</protein>
<organism evidence="1 2">
    <name type="scientific">Mangrovactinospora gilvigrisea</name>
    <dbReference type="NCBI Taxonomy" id="1428644"/>
    <lineage>
        <taxon>Bacteria</taxon>
        <taxon>Bacillati</taxon>
        <taxon>Actinomycetota</taxon>
        <taxon>Actinomycetes</taxon>
        <taxon>Kitasatosporales</taxon>
        <taxon>Streptomycetaceae</taxon>
        <taxon>Mangrovactinospora</taxon>
    </lineage>
</organism>
<evidence type="ECO:0000313" key="2">
    <source>
        <dbReference type="Proteomes" id="UP000243342"/>
    </source>
</evidence>
<dbReference type="AlphaFoldDB" id="A0A1J7BHB5"/>
<gene>
    <name evidence="1" type="ORF">BIV57_07720</name>
</gene>
<dbReference type="STRING" id="1428644.BIV57_07720"/>
<accession>A0A1J7BHB5</accession>
<reference evidence="1 2" key="1">
    <citation type="submission" date="2016-10" db="EMBL/GenBank/DDBJ databases">
        <title>Genome sequence of Streptomyces gilvigriseus MUSC 26.</title>
        <authorList>
            <person name="Lee L.-H."/>
            <person name="Ser H.-L."/>
        </authorList>
    </citation>
    <scope>NUCLEOTIDE SEQUENCE [LARGE SCALE GENOMIC DNA]</scope>
    <source>
        <strain evidence="1 2">MUSC 26</strain>
    </source>
</reference>
<proteinExistence type="predicted"/>
<comment type="caution">
    <text evidence="1">The sequence shown here is derived from an EMBL/GenBank/DDBJ whole genome shotgun (WGS) entry which is preliminary data.</text>
</comment>
<evidence type="ECO:0000313" key="1">
    <source>
        <dbReference type="EMBL" id="OIV38046.1"/>
    </source>
</evidence>
<dbReference type="Gene3D" id="1.10.600.10">
    <property type="entry name" value="Farnesyl Diphosphate Synthase"/>
    <property type="match status" value="1"/>
</dbReference>
<dbReference type="InterPro" id="IPR002060">
    <property type="entry name" value="Squ/phyt_synthse"/>
</dbReference>
<name>A0A1J7BHB5_9ACTN</name>
<dbReference type="EMBL" id="MLCF01000032">
    <property type="protein sequence ID" value="OIV38046.1"/>
    <property type="molecule type" value="Genomic_DNA"/>
</dbReference>
<dbReference type="OrthoDB" id="3535892at2"/>
<dbReference type="SUPFAM" id="SSF48576">
    <property type="entry name" value="Terpenoid synthases"/>
    <property type="match status" value="1"/>
</dbReference>
<evidence type="ECO:0008006" key="3">
    <source>
        <dbReference type="Google" id="ProtNLM"/>
    </source>
</evidence>
<dbReference type="Proteomes" id="UP000243342">
    <property type="component" value="Unassembled WGS sequence"/>
</dbReference>
<keyword evidence="2" id="KW-1185">Reference proteome</keyword>
<dbReference type="Pfam" id="PF00494">
    <property type="entry name" value="SQS_PSY"/>
    <property type="match status" value="1"/>
</dbReference>
<dbReference type="RefSeq" id="WP_071655963.1">
    <property type="nucleotide sequence ID" value="NZ_MLCF01000032.1"/>
</dbReference>